<dbReference type="Proteomes" id="UP001273531">
    <property type="component" value="Unassembled WGS sequence"/>
</dbReference>
<sequence>MRLVPIAAALCAIALPAAAQTREADAVQRLQDPMVQEGVAMAMSALAGIVLDTRVGPLAHYADPREGIRPTDTLRDVQRRRDPAFEARLHEQTRRAVAGVGVVAGDAMAMSGELARTADRLRDALSGLSAAYGEDY</sequence>
<name>A0ABU3YAM8_9SPHN</name>
<reference evidence="2 3" key="1">
    <citation type="submission" date="2023-10" db="EMBL/GenBank/DDBJ databases">
        <title>Sphingomonas sp. HF-S4 16S ribosomal RNA gene Genome sequencing and assembly.</title>
        <authorList>
            <person name="Lee H."/>
        </authorList>
    </citation>
    <scope>NUCLEOTIDE SEQUENCE [LARGE SCALE GENOMIC DNA]</scope>
    <source>
        <strain evidence="2 3">HF-S4</strain>
    </source>
</reference>
<evidence type="ECO:0000313" key="3">
    <source>
        <dbReference type="Proteomes" id="UP001273531"/>
    </source>
</evidence>
<gene>
    <name evidence="2" type="ORF">RZN05_15820</name>
</gene>
<keyword evidence="1" id="KW-0732">Signal</keyword>
<protein>
    <submittedName>
        <fullName evidence="2">Uncharacterized protein</fullName>
    </submittedName>
</protein>
<dbReference type="EMBL" id="JAWJEJ010000002">
    <property type="protein sequence ID" value="MDV3458465.1"/>
    <property type="molecule type" value="Genomic_DNA"/>
</dbReference>
<keyword evidence="3" id="KW-1185">Reference proteome</keyword>
<feature type="signal peptide" evidence="1">
    <location>
        <begin position="1"/>
        <end position="19"/>
    </location>
</feature>
<evidence type="ECO:0000313" key="2">
    <source>
        <dbReference type="EMBL" id="MDV3458465.1"/>
    </source>
</evidence>
<comment type="caution">
    <text evidence="2">The sequence shown here is derived from an EMBL/GenBank/DDBJ whole genome shotgun (WGS) entry which is preliminary data.</text>
</comment>
<proteinExistence type="predicted"/>
<accession>A0ABU3YAM8</accession>
<organism evidence="2 3">
    <name type="scientific">Sphingomonas agrestis</name>
    <dbReference type="NCBI Taxonomy" id="3080540"/>
    <lineage>
        <taxon>Bacteria</taxon>
        <taxon>Pseudomonadati</taxon>
        <taxon>Pseudomonadota</taxon>
        <taxon>Alphaproteobacteria</taxon>
        <taxon>Sphingomonadales</taxon>
        <taxon>Sphingomonadaceae</taxon>
        <taxon>Sphingomonas</taxon>
    </lineage>
</organism>
<feature type="chain" id="PRO_5046983612" evidence="1">
    <location>
        <begin position="20"/>
        <end position="136"/>
    </location>
</feature>
<evidence type="ECO:0000256" key="1">
    <source>
        <dbReference type="SAM" id="SignalP"/>
    </source>
</evidence>
<dbReference type="RefSeq" id="WP_317227650.1">
    <property type="nucleotide sequence ID" value="NZ_JAWJEJ010000002.1"/>
</dbReference>